<reference evidence="2 3" key="1">
    <citation type="submission" date="2017-09" db="EMBL/GenBank/DDBJ databases">
        <authorList>
            <consortium name="International Durum Wheat Genome Sequencing Consortium (IDWGSC)"/>
            <person name="Milanesi L."/>
        </authorList>
    </citation>
    <scope>NUCLEOTIDE SEQUENCE [LARGE SCALE GENOMIC DNA]</scope>
    <source>
        <strain evidence="3">cv. Svevo</strain>
    </source>
</reference>
<proteinExistence type="predicted"/>
<accession>A0A9R1Q441</accession>
<dbReference type="PANTHER" id="PTHR45560:SF3">
    <property type="entry name" value="DUF295 DOMAIN-CONTAINING PROTEIN"/>
    <property type="match status" value="1"/>
</dbReference>
<dbReference type="InterPro" id="IPR005174">
    <property type="entry name" value="KIB1-4_b-propeller"/>
</dbReference>
<organism evidence="2 3">
    <name type="scientific">Triticum turgidum subsp. durum</name>
    <name type="common">Durum wheat</name>
    <name type="synonym">Triticum durum</name>
    <dbReference type="NCBI Taxonomy" id="4567"/>
    <lineage>
        <taxon>Eukaryota</taxon>
        <taxon>Viridiplantae</taxon>
        <taxon>Streptophyta</taxon>
        <taxon>Embryophyta</taxon>
        <taxon>Tracheophyta</taxon>
        <taxon>Spermatophyta</taxon>
        <taxon>Magnoliopsida</taxon>
        <taxon>Liliopsida</taxon>
        <taxon>Poales</taxon>
        <taxon>Poaceae</taxon>
        <taxon>BOP clade</taxon>
        <taxon>Pooideae</taxon>
        <taxon>Triticodae</taxon>
        <taxon>Triticeae</taxon>
        <taxon>Triticinae</taxon>
        <taxon>Triticum</taxon>
    </lineage>
</organism>
<dbReference type="Gramene" id="TRITD2Bv1G265950.2">
    <property type="protein sequence ID" value="TRITD2Bv1G265950.2"/>
    <property type="gene ID" value="TRITD2Bv1G265950"/>
</dbReference>
<name>A0A9R1Q441_TRITD</name>
<dbReference type="Proteomes" id="UP000324705">
    <property type="component" value="Chromosome 2B"/>
</dbReference>
<evidence type="ECO:0000313" key="3">
    <source>
        <dbReference type="Proteomes" id="UP000324705"/>
    </source>
</evidence>
<sequence length="396" mass="43007">MDPGGGGAGTSTANLPVDMLANIHGRLSLLDRLAFAAAFRSSRGLFRPEAPCLVVPADPWSLGPSPDGVKDAVHHEGRFYSITCSGKMEEWRQQDADTMFASTVVEPVLRLAPADTDNCKYLMVTPGGRLMVVLKTKETTGWRTPLSFKVQVLGAGAKEWKETDDIGDAALFVGTKGSLCVSTREHPELRAGCVYYAAHGGVVVLSLKGGTVEEVVNLETSLPPDSQAWEQDANAGGVFTSIAVAPRPRLPNADGDSSLCRHKYLVAAPGGRLMVVLKESKEETMDKYSRPRRTCSFKVQVLDGEQWKETDDIGDAALFVGVNSSLYVSTREHPELRAGCIYYTENDTELCKDGHNADEDNRVGVYSLEVGWTEKVEGLGQHRSWPPPAWFIPAIP</sequence>
<dbReference type="PANTHER" id="PTHR45560">
    <property type="entry name" value="OS04G0163150 PROTEIN-RELATED"/>
    <property type="match status" value="1"/>
</dbReference>
<gene>
    <name evidence="2" type="ORF">TRITD_2Bv1G265950</name>
</gene>
<evidence type="ECO:0000259" key="1">
    <source>
        <dbReference type="Pfam" id="PF03478"/>
    </source>
</evidence>
<dbReference type="Pfam" id="PF03478">
    <property type="entry name" value="Beta-prop_KIB1-4"/>
    <property type="match status" value="2"/>
</dbReference>
<protein>
    <recommendedName>
        <fullName evidence="1">KIB1-4 beta-propeller domain-containing protein</fullName>
    </recommendedName>
</protein>
<dbReference type="AlphaFoldDB" id="A0A9R1Q441"/>
<dbReference type="EMBL" id="LT934114">
    <property type="protein sequence ID" value="VAH55093.1"/>
    <property type="molecule type" value="Genomic_DNA"/>
</dbReference>
<feature type="domain" description="KIB1-4 beta-propeller" evidence="1">
    <location>
        <begin position="60"/>
        <end position="197"/>
    </location>
</feature>
<keyword evidence="3" id="KW-1185">Reference proteome</keyword>
<feature type="domain" description="KIB1-4 beta-propeller" evidence="1">
    <location>
        <begin position="241"/>
        <end position="367"/>
    </location>
</feature>
<evidence type="ECO:0000313" key="2">
    <source>
        <dbReference type="EMBL" id="VAH55093.1"/>
    </source>
</evidence>